<dbReference type="AlphaFoldDB" id="A0A1G5QQQ6"/>
<accession>A0A1G5QQQ6</accession>
<dbReference type="Proteomes" id="UP000199648">
    <property type="component" value="Unassembled WGS sequence"/>
</dbReference>
<dbReference type="InterPro" id="IPR017853">
    <property type="entry name" value="GH"/>
</dbReference>
<organism evidence="2 3">
    <name type="scientific">Thiohalomonas denitrificans</name>
    <dbReference type="NCBI Taxonomy" id="415747"/>
    <lineage>
        <taxon>Bacteria</taxon>
        <taxon>Pseudomonadati</taxon>
        <taxon>Pseudomonadota</taxon>
        <taxon>Gammaproteobacteria</taxon>
        <taxon>Thiohalomonadales</taxon>
        <taxon>Thiohalomonadaceae</taxon>
        <taxon>Thiohalomonas</taxon>
    </lineage>
</organism>
<dbReference type="SUPFAM" id="SSF51445">
    <property type="entry name" value="(Trans)glycosidases"/>
    <property type="match status" value="1"/>
</dbReference>
<evidence type="ECO:0000313" key="3">
    <source>
        <dbReference type="Proteomes" id="UP000199648"/>
    </source>
</evidence>
<sequence>MAEQQRIPLSTYRLQFNREFTFADAARLVPYLDRLGVSHAYASPYLKARAGSSHGYDIVDHSELNPEIGDGESFHHFVNTLHDHGMGQILDLVPNHMAIFGNDNAWWLDVLENGPTSAYAMFFDIDWRPIKEVLRGKVLIPVLGDHYGQVLEDGQLTLEFEVERGEFSVWYWEHRFPIDPATYPVILESGMEDLSGSRSDQNPALQDLQALITSFGHLPARWDQSGDRLAERRRDKEIHKRHLAELCHRAPEIAEYVNACVERFNGTAGKGPSFDALHRLLEQQAYRLAFWQVASDDINYRRFFDINELAGLRQEEPVVFEHTHHLVLQLMQDGSLDGVRIDHPDGLYDPADYYRQLQKAGSRALSPEKTPTVSPVPPFYLVVEKILGTHEHLPDDWPVHGTTGYDFANLLSGLLVFPDSENELTRLYNRFTGNRREFDELLFEKKKLVIKTQLSSELAVLANMLDQIAQHNRYTRDFTLNGLRNALMVIVASFPVYRTYVSGSTPLKEEDRRYIDWAVAWAKKRSPATDISIFDFAKDVLLGEETMLENEELRRQALAFTMKFQQYTAPVMAKGMEDTAFYVYNRLISLNEVGGDPRRFCLSVSAFHHTNAERLQHWPATMLSTSTHDTKRSEDVRARINVISELPNEWQRHVSRWSRLNRTKKMMVDDESAPSRNDEYFLYQTLVGAWPLHLEDNHGLEAFRGRIRDYMLKAVKEAKVHTSWINPNEEYEKAVVHFVESLLSDTNNRFLSDFQPFVERVSRFGLFNSLSQVTLKLTSPGVPDIYQGNELWEFALVDPDNRHPVDYALRKRLLDDLIGQRPNTNLARDLMDHIDDGRIKLFITWRLLTLRRRFPRLFLEGEYTPLATEGAMSEHLCAFAREDRGQWLVVVVPRWFTRLMTDSNRPTGELVWIDTQVEWPFKGRFRNWFTDEVFETESDRIPAADLIHNFPAAVLISGAENT</sequence>
<gene>
    <name evidence="2" type="ORF">SAMN03097708_02479</name>
</gene>
<dbReference type="GO" id="GO:0030980">
    <property type="term" value="P:alpha-glucan catabolic process"/>
    <property type="evidence" value="ECO:0007669"/>
    <property type="project" value="TreeGrafter"/>
</dbReference>
<dbReference type="NCBIfam" id="TIGR02401">
    <property type="entry name" value="trehalose_TreY"/>
    <property type="match status" value="1"/>
</dbReference>
<dbReference type="GO" id="GO:0047470">
    <property type="term" value="F:(1,4)-alpha-D-glucan 1-alpha-D-glucosylmutase activity"/>
    <property type="evidence" value="ECO:0007669"/>
    <property type="project" value="TreeGrafter"/>
</dbReference>
<proteinExistence type="predicted"/>
<dbReference type="Pfam" id="PF00128">
    <property type="entry name" value="Alpha-amylase"/>
    <property type="match status" value="1"/>
</dbReference>
<evidence type="ECO:0000313" key="2">
    <source>
        <dbReference type="EMBL" id="SCZ63439.1"/>
    </source>
</evidence>
<dbReference type="InterPro" id="IPR012767">
    <property type="entry name" value="Trehalose_TreY"/>
</dbReference>
<feature type="domain" description="Glycosyl hydrolase family 13 catalytic" evidence="1">
    <location>
        <begin position="10"/>
        <end position="529"/>
    </location>
</feature>
<dbReference type="EMBL" id="FMWD01000007">
    <property type="protein sequence ID" value="SCZ63439.1"/>
    <property type="molecule type" value="Genomic_DNA"/>
</dbReference>
<dbReference type="PANTHER" id="PTHR10357:SF216">
    <property type="entry name" value="MALTOOLIGOSYL TREHALOSE SYNTHASE-RELATED"/>
    <property type="match status" value="1"/>
</dbReference>
<dbReference type="InterPro" id="IPR006047">
    <property type="entry name" value="GH13_cat_dom"/>
</dbReference>
<protein>
    <submittedName>
        <fullName evidence="2">(1-&gt;4)-alpha-D-glucan 1-alpha-D-glucosylmutase</fullName>
    </submittedName>
</protein>
<dbReference type="GO" id="GO:0005992">
    <property type="term" value="P:trehalose biosynthetic process"/>
    <property type="evidence" value="ECO:0007669"/>
    <property type="project" value="TreeGrafter"/>
</dbReference>
<dbReference type="CDD" id="cd11336">
    <property type="entry name" value="AmyAc_MTSase"/>
    <property type="match status" value="1"/>
</dbReference>
<keyword evidence="3" id="KW-1185">Reference proteome</keyword>
<dbReference type="Gene3D" id="3.20.20.80">
    <property type="entry name" value="Glycosidases"/>
    <property type="match status" value="4"/>
</dbReference>
<dbReference type="STRING" id="415747.SAMN03097708_02479"/>
<name>A0A1G5QQQ6_9GAMM</name>
<dbReference type="SMART" id="SM00642">
    <property type="entry name" value="Aamy"/>
    <property type="match status" value="1"/>
</dbReference>
<reference evidence="2 3" key="1">
    <citation type="submission" date="2016-10" db="EMBL/GenBank/DDBJ databases">
        <authorList>
            <person name="de Groot N.N."/>
        </authorList>
    </citation>
    <scope>NUCLEOTIDE SEQUENCE [LARGE SCALE GENOMIC DNA]</scope>
    <source>
        <strain evidence="2 3">HLD2</strain>
    </source>
</reference>
<dbReference type="OrthoDB" id="9761577at2"/>
<dbReference type="RefSeq" id="WP_092997566.1">
    <property type="nucleotide sequence ID" value="NZ_FMWD01000007.1"/>
</dbReference>
<dbReference type="PANTHER" id="PTHR10357">
    <property type="entry name" value="ALPHA-AMYLASE FAMILY MEMBER"/>
    <property type="match status" value="1"/>
</dbReference>
<evidence type="ECO:0000259" key="1">
    <source>
        <dbReference type="SMART" id="SM00642"/>
    </source>
</evidence>